<evidence type="ECO:0000313" key="2">
    <source>
        <dbReference type="Proteomes" id="UP000307173"/>
    </source>
</evidence>
<protein>
    <submittedName>
        <fullName evidence="1">Uncharacterized protein</fullName>
    </submittedName>
</protein>
<dbReference type="Proteomes" id="UP000307173">
    <property type="component" value="Unassembled WGS sequence"/>
</dbReference>
<evidence type="ECO:0000313" key="1">
    <source>
        <dbReference type="EMBL" id="TID29799.1"/>
    </source>
</evidence>
<gene>
    <name evidence="1" type="ORF">CANINC_001614</name>
</gene>
<keyword evidence="2" id="KW-1185">Reference proteome</keyword>
<proteinExistence type="predicted"/>
<dbReference type="AlphaFoldDB" id="A0A4T0X3A6"/>
<sequence>MFLSVTRQMSGTETEIGCEFDQKEQDDVDYEVPEKDVDVSDLKTSEVQGSANSAEESSLLLMIEPLQRYLDEYTNKKKNRLNNDNNNNDLDLYVNDIIDVDLFRNQVIWCVTMGPVGLSKNTIFFDSPVCSIRSNFKEGRITKEKWNKILEIGKKYFIEKGIVIEGKMLLTYGEYYPNDKFLSEKGHGHGHY</sequence>
<name>A0A4T0X3A6_9ASCO</name>
<reference evidence="1 2" key="1">
    <citation type="journal article" date="2019" name="Front. Genet.">
        <title>Whole-Genome Sequencing of the Opportunistic Yeast Pathogen Candida inconspicua Uncovers Its Hybrid Origin.</title>
        <authorList>
            <person name="Mixao V."/>
            <person name="Hansen A.P."/>
            <person name="Saus E."/>
            <person name="Boekhout T."/>
            <person name="Lass-Florl C."/>
            <person name="Gabaldon T."/>
        </authorList>
    </citation>
    <scope>NUCLEOTIDE SEQUENCE [LARGE SCALE GENOMIC DNA]</scope>
    <source>
        <strain evidence="1 2">CBS 180</strain>
    </source>
</reference>
<comment type="caution">
    <text evidence="1">The sequence shown here is derived from an EMBL/GenBank/DDBJ whole genome shotgun (WGS) entry which is preliminary data.</text>
</comment>
<organism evidence="1 2">
    <name type="scientific">Pichia inconspicua</name>
    <dbReference type="NCBI Taxonomy" id="52247"/>
    <lineage>
        <taxon>Eukaryota</taxon>
        <taxon>Fungi</taxon>
        <taxon>Dikarya</taxon>
        <taxon>Ascomycota</taxon>
        <taxon>Saccharomycotina</taxon>
        <taxon>Pichiomycetes</taxon>
        <taxon>Pichiales</taxon>
        <taxon>Pichiaceae</taxon>
        <taxon>Pichia</taxon>
    </lineage>
</organism>
<dbReference type="EMBL" id="SELW01000247">
    <property type="protein sequence ID" value="TID29799.1"/>
    <property type="molecule type" value="Genomic_DNA"/>
</dbReference>
<accession>A0A4T0X3A6</accession>